<comment type="caution">
    <text evidence="12">The sequence shown here is derived from an EMBL/GenBank/DDBJ whole genome shotgun (WGS) entry which is preliminary data.</text>
</comment>
<keyword evidence="6 10" id="KW-0819">tRNA processing</keyword>
<dbReference type="InterPro" id="IPR004417">
    <property type="entry name" value="TrmFO"/>
</dbReference>
<dbReference type="Gene3D" id="3.50.50.60">
    <property type="entry name" value="FAD/NAD(P)-binding domain"/>
    <property type="match status" value="2"/>
</dbReference>
<dbReference type="NCBIfam" id="TIGR00137">
    <property type="entry name" value="gid_trmFO"/>
    <property type="match status" value="1"/>
</dbReference>
<evidence type="ECO:0000259" key="11">
    <source>
        <dbReference type="Pfam" id="PF01134"/>
    </source>
</evidence>
<keyword evidence="3 10" id="KW-0489">Methyltransferase</keyword>
<evidence type="ECO:0000256" key="3">
    <source>
        <dbReference type="ARBA" id="ARBA00022603"/>
    </source>
</evidence>
<dbReference type="InterPro" id="IPR002218">
    <property type="entry name" value="MnmG-rel"/>
</dbReference>
<protein>
    <recommendedName>
        <fullName evidence="10">Methylenetetrahydrofolate--tRNA-(uracil-5-)-methyltransferase TrmFO</fullName>
        <ecNumber evidence="10">2.1.1.74</ecNumber>
    </recommendedName>
    <alternativeName>
        <fullName evidence="10">Folate-dependent tRNA (uracil-5-)-methyltransferase</fullName>
    </alternativeName>
    <alternativeName>
        <fullName evidence="10">Folate-dependent tRNA(M-5-U54)-methyltransferase</fullName>
    </alternativeName>
</protein>
<keyword evidence="9 10" id="KW-0520">NAD</keyword>
<comment type="function">
    <text evidence="10">Catalyzes the folate-dependent formation of 5-methyl-uridine at position 54 (M-5-U54) in all tRNAs.</text>
</comment>
<reference evidence="12" key="1">
    <citation type="journal article" date="2020" name="mSystems">
        <title>Genome- and Community-Level Interaction Insights into Carbon Utilization and Element Cycling Functions of Hydrothermarchaeota in Hydrothermal Sediment.</title>
        <authorList>
            <person name="Zhou Z."/>
            <person name="Liu Y."/>
            <person name="Xu W."/>
            <person name="Pan J."/>
            <person name="Luo Z.H."/>
            <person name="Li M."/>
        </authorList>
    </citation>
    <scope>NUCLEOTIDE SEQUENCE [LARGE SCALE GENOMIC DNA]</scope>
    <source>
        <strain evidence="12">HyVt-102</strain>
    </source>
</reference>
<dbReference type="NCBIfam" id="NF003739">
    <property type="entry name" value="PRK05335.1"/>
    <property type="match status" value="1"/>
</dbReference>
<dbReference type="InterPro" id="IPR040131">
    <property type="entry name" value="MnmG_N"/>
</dbReference>
<feature type="domain" description="MnmG N-terminal" evidence="11">
    <location>
        <begin position="6"/>
        <end position="361"/>
    </location>
</feature>
<sequence length="427" mass="48605">MHSKRVNIIGGGLSGVECALYLADRGIDVTIYEMRPKKMTPAHKTGYLAELVCSNSLKSEEITNAHGLLKAEMKILGSTLLSFAEKHRVPGGKALVVDRERFSRDITEFTERVCNVVREEKGIDELDGIVVIAGGPLASEKITHSLKKYTGEYLYFYDAVSPIVSSESIDMDWAFMGSRYGAGEDYINCPLTKEEYYQFVEALLNAEKHIPHIKEDLFFEGCLPIEEMARRGKETLRFSLMKPVGLKIPEKFKNTFAIVQLRRENREGNMWNIVGFQTRLKIGEQKRVFRMIPCLKKAEFLRYGKIHRNTYINSPKVLDRYLKLMENVYVIGTLTGVEGYVEAMATGLLTGINIYRELIGKEPVLPPEGTMMRGLIDHLHEEKKDFQPMNANFGLLPPTPGKGKEKRRIASERAIKLIDEWRRDYGI</sequence>
<keyword evidence="7 10" id="KW-0274">FAD</keyword>
<dbReference type="EMBL" id="DQWE01000269">
    <property type="protein sequence ID" value="HDI83260.1"/>
    <property type="molecule type" value="Genomic_DNA"/>
</dbReference>
<keyword evidence="4 10" id="KW-0285">Flavoprotein</keyword>
<dbReference type="EC" id="2.1.1.74" evidence="10"/>
<evidence type="ECO:0000256" key="7">
    <source>
        <dbReference type="ARBA" id="ARBA00022827"/>
    </source>
</evidence>
<keyword evidence="2 10" id="KW-0963">Cytoplasm</keyword>
<evidence type="ECO:0000256" key="2">
    <source>
        <dbReference type="ARBA" id="ARBA00022490"/>
    </source>
</evidence>
<name>A0A7C0ZA35_UNCW3</name>
<dbReference type="Pfam" id="PF01134">
    <property type="entry name" value="GIDA"/>
    <property type="match status" value="1"/>
</dbReference>
<dbReference type="GO" id="GO:0030488">
    <property type="term" value="P:tRNA methylation"/>
    <property type="evidence" value="ECO:0007669"/>
    <property type="project" value="TreeGrafter"/>
</dbReference>
<dbReference type="Proteomes" id="UP000885847">
    <property type="component" value="Unassembled WGS sequence"/>
</dbReference>
<comment type="catalytic activity">
    <reaction evidence="10">
        <text>uridine(54) in tRNA + (6R)-5,10-methylene-5,6,7,8-tetrahydrofolate + NADH + H(+) = 5-methyluridine(54) in tRNA + (6S)-5,6,7,8-tetrahydrofolate + NAD(+)</text>
        <dbReference type="Rhea" id="RHEA:16873"/>
        <dbReference type="Rhea" id="RHEA-COMP:10167"/>
        <dbReference type="Rhea" id="RHEA-COMP:10193"/>
        <dbReference type="ChEBI" id="CHEBI:15378"/>
        <dbReference type="ChEBI" id="CHEBI:15636"/>
        <dbReference type="ChEBI" id="CHEBI:57453"/>
        <dbReference type="ChEBI" id="CHEBI:57540"/>
        <dbReference type="ChEBI" id="CHEBI:57945"/>
        <dbReference type="ChEBI" id="CHEBI:65315"/>
        <dbReference type="ChEBI" id="CHEBI:74447"/>
        <dbReference type="EC" id="2.1.1.74"/>
    </reaction>
</comment>
<evidence type="ECO:0000256" key="4">
    <source>
        <dbReference type="ARBA" id="ARBA00022630"/>
    </source>
</evidence>
<evidence type="ECO:0000313" key="12">
    <source>
        <dbReference type="EMBL" id="HDI83260.1"/>
    </source>
</evidence>
<dbReference type="GO" id="GO:0047151">
    <property type="term" value="F:tRNA (uracil(54)-C5)-methyltransferase activity, 5,10-methylenetetrahydrofolate-dependent"/>
    <property type="evidence" value="ECO:0007669"/>
    <property type="project" value="UniProtKB-UniRule"/>
</dbReference>
<evidence type="ECO:0000256" key="5">
    <source>
        <dbReference type="ARBA" id="ARBA00022679"/>
    </source>
</evidence>
<dbReference type="GO" id="GO:0002098">
    <property type="term" value="P:tRNA wobble uridine modification"/>
    <property type="evidence" value="ECO:0007669"/>
    <property type="project" value="TreeGrafter"/>
</dbReference>
<keyword evidence="5 10" id="KW-0808">Transferase</keyword>
<dbReference type="PANTHER" id="PTHR11806">
    <property type="entry name" value="GLUCOSE INHIBITED DIVISION PROTEIN A"/>
    <property type="match status" value="1"/>
</dbReference>
<dbReference type="GO" id="GO:0005829">
    <property type="term" value="C:cytosol"/>
    <property type="evidence" value="ECO:0007669"/>
    <property type="project" value="TreeGrafter"/>
</dbReference>
<dbReference type="GO" id="GO:0050660">
    <property type="term" value="F:flavin adenine dinucleotide binding"/>
    <property type="evidence" value="ECO:0007669"/>
    <property type="project" value="UniProtKB-UniRule"/>
</dbReference>
<keyword evidence="8 10" id="KW-0521">NADP</keyword>
<dbReference type="PANTHER" id="PTHR11806:SF2">
    <property type="entry name" value="METHYLENETETRAHYDROFOLATE--TRNA-(URACIL-5-)-METHYLTRANSFERASE TRMFO"/>
    <property type="match status" value="1"/>
</dbReference>
<evidence type="ECO:0000256" key="8">
    <source>
        <dbReference type="ARBA" id="ARBA00022857"/>
    </source>
</evidence>
<gene>
    <name evidence="10" type="primary">trmFO</name>
    <name evidence="12" type="ORF">ENF18_05665</name>
</gene>
<evidence type="ECO:0000256" key="9">
    <source>
        <dbReference type="ARBA" id="ARBA00023027"/>
    </source>
</evidence>
<comment type="similarity">
    <text evidence="10">Belongs to the MnmG family. TrmFO subfamily.</text>
</comment>
<comment type="cofactor">
    <cofactor evidence="1 10">
        <name>FAD</name>
        <dbReference type="ChEBI" id="CHEBI:57692"/>
    </cofactor>
</comment>
<dbReference type="SUPFAM" id="SSF51905">
    <property type="entry name" value="FAD/NAD(P)-binding domain"/>
    <property type="match status" value="1"/>
</dbReference>
<evidence type="ECO:0000256" key="6">
    <source>
        <dbReference type="ARBA" id="ARBA00022694"/>
    </source>
</evidence>
<comment type="subcellular location">
    <subcellularLocation>
        <location evidence="10">Cytoplasm</location>
    </subcellularLocation>
</comment>
<dbReference type="InterPro" id="IPR036188">
    <property type="entry name" value="FAD/NAD-bd_sf"/>
</dbReference>
<evidence type="ECO:0000256" key="10">
    <source>
        <dbReference type="HAMAP-Rule" id="MF_01037"/>
    </source>
</evidence>
<comment type="catalytic activity">
    <reaction evidence="10">
        <text>uridine(54) in tRNA + (6R)-5,10-methylene-5,6,7,8-tetrahydrofolate + NADPH + H(+) = 5-methyluridine(54) in tRNA + (6S)-5,6,7,8-tetrahydrofolate + NADP(+)</text>
        <dbReference type="Rhea" id="RHEA:62372"/>
        <dbReference type="Rhea" id="RHEA-COMP:10167"/>
        <dbReference type="Rhea" id="RHEA-COMP:10193"/>
        <dbReference type="ChEBI" id="CHEBI:15378"/>
        <dbReference type="ChEBI" id="CHEBI:15636"/>
        <dbReference type="ChEBI" id="CHEBI:57453"/>
        <dbReference type="ChEBI" id="CHEBI:57783"/>
        <dbReference type="ChEBI" id="CHEBI:58349"/>
        <dbReference type="ChEBI" id="CHEBI:65315"/>
        <dbReference type="ChEBI" id="CHEBI:74447"/>
        <dbReference type="EC" id="2.1.1.74"/>
    </reaction>
</comment>
<accession>A0A7C0ZA35</accession>
<organism evidence="12">
    <name type="scientific">candidate division WOR-3 bacterium</name>
    <dbReference type="NCBI Taxonomy" id="2052148"/>
    <lineage>
        <taxon>Bacteria</taxon>
        <taxon>Bacteria division WOR-3</taxon>
    </lineage>
</organism>
<feature type="binding site" evidence="10">
    <location>
        <begin position="10"/>
        <end position="15"/>
    </location>
    <ligand>
        <name>FAD</name>
        <dbReference type="ChEBI" id="CHEBI:57692"/>
    </ligand>
</feature>
<proteinExistence type="inferred from homology"/>
<dbReference type="AlphaFoldDB" id="A0A7C0ZA35"/>
<evidence type="ECO:0000256" key="1">
    <source>
        <dbReference type="ARBA" id="ARBA00001974"/>
    </source>
</evidence>
<dbReference type="HAMAP" id="MF_01037">
    <property type="entry name" value="TrmFO"/>
    <property type="match status" value="1"/>
</dbReference>